<comment type="catalytic activity">
    <reaction evidence="1">
        <text>ATP + protein L-histidine = ADP + protein N-phospho-L-histidine.</text>
        <dbReference type="EC" id="2.7.13.3"/>
    </reaction>
</comment>
<dbReference type="GO" id="GO:0000155">
    <property type="term" value="F:phosphorelay sensor kinase activity"/>
    <property type="evidence" value="ECO:0007669"/>
    <property type="project" value="InterPro"/>
</dbReference>
<keyword evidence="7" id="KW-0472">Membrane</keyword>
<evidence type="ECO:0000256" key="5">
    <source>
        <dbReference type="ARBA" id="ARBA00022777"/>
    </source>
</evidence>
<evidence type="ECO:0000313" key="10">
    <source>
        <dbReference type="Proteomes" id="UP000593594"/>
    </source>
</evidence>
<dbReference type="CDD" id="cd00082">
    <property type="entry name" value="HisKA"/>
    <property type="match status" value="1"/>
</dbReference>
<gene>
    <name evidence="9" type="ORF">HW532_03830</name>
</gene>
<evidence type="ECO:0000256" key="6">
    <source>
        <dbReference type="SAM" id="Coils"/>
    </source>
</evidence>
<dbReference type="EC" id="2.7.13.3" evidence="2"/>
<dbReference type="EMBL" id="CP058214">
    <property type="protein sequence ID" value="QPC41922.1"/>
    <property type="molecule type" value="Genomic_DNA"/>
</dbReference>
<feature type="transmembrane region" description="Helical" evidence="7">
    <location>
        <begin position="59"/>
        <end position="77"/>
    </location>
</feature>
<dbReference type="PANTHER" id="PTHR43047">
    <property type="entry name" value="TWO-COMPONENT HISTIDINE PROTEIN KINASE"/>
    <property type="match status" value="1"/>
</dbReference>
<sequence length="376" mass="40573">MSTFEADPETPIFAAGRAERTRARATSLPLALPMLAAAAAPVALAVAVRWTLTGEPLDLGLAALVALGWTGLLWLALHHRRTAATMQAARADRDAAIETLKREKADAEAARLKAEQDSHAKSRFLAAMSHELRTPLNAILGFSDVLRNEMFGPINTSNYKDYAADIHTSGQHLLSLVNDILDLSRIEAGHYELAEEPVSLPRIARDCRHLLDMKAGERGIEIVETYEPALPLVMGDERAIRQICLNLLSNAVKFAPDGGEVVLFARLNALGAPVFGVRDDGPGIPEDEIDTVLSAFGQAASASPEHRRSGFGLGLPIVQGLAALHDGRLRIDSKPGQGTEARVELPLRRTLAAHIRDVHAQSKPMDTRQHLVALTA</sequence>
<evidence type="ECO:0000256" key="3">
    <source>
        <dbReference type="ARBA" id="ARBA00022553"/>
    </source>
</evidence>
<name>A0A7S8HAT4_9HYPH</name>
<keyword evidence="4" id="KW-0808">Transferase</keyword>
<dbReference type="InterPro" id="IPR036097">
    <property type="entry name" value="HisK_dim/P_sf"/>
</dbReference>
<dbReference type="PRINTS" id="PR00344">
    <property type="entry name" value="BCTRLSENSOR"/>
</dbReference>
<evidence type="ECO:0000256" key="2">
    <source>
        <dbReference type="ARBA" id="ARBA00012438"/>
    </source>
</evidence>
<dbReference type="InterPro" id="IPR003661">
    <property type="entry name" value="HisK_dim/P_dom"/>
</dbReference>
<dbReference type="InterPro" id="IPR005467">
    <property type="entry name" value="His_kinase_dom"/>
</dbReference>
<dbReference type="Gene3D" id="1.10.287.130">
    <property type="match status" value="1"/>
</dbReference>
<dbReference type="SMART" id="SM00388">
    <property type="entry name" value="HisKA"/>
    <property type="match status" value="1"/>
</dbReference>
<keyword evidence="5" id="KW-0418">Kinase</keyword>
<evidence type="ECO:0000259" key="8">
    <source>
        <dbReference type="PROSITE" id="PS50109"/>
    </source>
</evidence>
<proteinExistence type="predicted"/>
<evidence type="ECO:0000313" key="9">
    <source>
        <dbReference type="EMBL" id="QPC41922.1"/>
    </source>
</evidence>
<keyword evidence="10" id="KW-1185">Reference proteome</keyword>
<evidence type="ECO:0000256" key="7">
    <source>
        <dbReference type="SAM" id="Phobius"/>
    </source>
</evidence>
<keyword evidence="7" id="KW-1133">Transmembrane helix</keyword>
<dbReference type="InterPro" id="IPR004358">
    <property type="entry name" value="Sig_transdc_His_kin-like_C"/>
</dbReference>
<dbReference type="SMART" id="SM00387">
    <property type="entry name" value="HATPase_c"/>
    <property type="match status" value="1"/>
</dbReference>
<protein>
    <recommendedName>
        <fullName evidence="2">histidine kinase</fullName>
        <ecNumber evidence="2">2.7.13.3</ecNumber>
    </recommendedName>
</protein>
<dbReference type="PANTHER" id="PTHR43047:SF72">
    <property type="entry name" value="OSMOSENSING HISTIDINE PROTEIN KINASE SLN1"/>
    <property type="match status" value="1"/>
</dbReference>
<dbReference type="PROSITE" id="PS50109">
    <property type="entry name" value="HIS_KIN"/>
    <property type="match status" value="1"/>
</dbReference>
<keyword evidence="7" id="KW-0812">Transmembrane</keyword>
<dbReference type="Pfam" id="PF00512">
    <property type="entry name" value="HisKA"/>
    <property type="match status" value="1"/>
</dbReference>
<keyword evidence="6" id="KW-0175">Coiled coil</keyword>
<dbReference type="GO" id="GO:0009927">
    <property type="term" value="F:histidine phosphotransfer kinase activity"/>
    <property type="evidence" value="ECO:0007669"/>
    <property type="project" value="TreeGrafter"/>
</dbReference>
<feature type="domain" description="Histidine kinase" evidence="8">
    <location>
        <begin position="127"/>
        <end position="349"/>
    </location>
</feature>
<feature type="coiled-coil region" evidence="6">
    <location>
        <begin position="86"/>
        <end position="117"/>
    </location>
</feature>
<dbReference type="Gene3D" id="3.30.565.10">
    <property type="entry name" value="Histidine kinase-like ATPase, C-terminal domain"/>
    <property type="match status" value="1"/>
</dbReference>
<evidence type="ECO:0000256" key="4">
    <source>
        <dbReference type="ARBA" id="ARBA00022679"/>
    </source>
</evidence>
<dbReference type="RefSeq" id="WP_213163149.1">
    <property type="nucleotide sequence ID" value="NZ_CP058214.1"/>
</dbReference>
<dbReference type="InterPro" id="IPR036890">
    <property type="entry name" value="HATPase_C_sf"/>
</dbReference>
<reference evidence="9 10" key="1">
    <citation type="submission" date="2020-06" db="EMBL/GenBank/DDBJ databases">
        <title>Genome sequence of 2 isolates from Red Sea Mangroves.</title>
        <authorList>
            <person name="Sefrji F."/>
            <person name="Michoud G."/>
            <person name="Merlino G."/>
            <person name="Daffonchio D."/>
        </authorList>
    </citation>
    <scope>NUCLEOTIDE SEQUENCE [LARGE SCALE GENOMIC DNA]</scope>
    <source>
        <strain evidence="9 10">R1DC25</strain>
    </source>
</reference>
<dbReference type="Pfam" id="PF02518">
    <property type="entry name" value="HATPase_c"/>
    <property type="match status" value="1"/>
</dbReference>
<accession>A0A7S8HAT4</accession>
<dbReference type="SUPFAM" id="SSF55874">
    <property type="entry name" value="ATPase domain of HSP90 chaperone/DNA topoisomerase II/histidine kinase"/>
    <property type="match status" value="1"/>
</dbReference>
<feature type="transmembrane region" description="Helical" evidence="7">
    <location>
        <begin position="27"/>
        <end position="47"/>
    </location>
</feature>
<dbReference type="Proteomes" id="UP000593594">
    <property type="component" value="Chromosome"/>
</dbReference>
<evidence type="ECO:0000256" key="1">
    <source>
        <dbReference type="ARBA" id="ARBA00000085"/>
    </source>
</evidence>
<dbReference type="AlphaFoldDB" id="A0A7S8HAT4"/>
<dbReference type="KEGG" id="kmn:HW532_03830"/>
<dbReference type="InterPro" id="IPR003594">
    <property type="entry name" value="HATPase_dom"/>
</dbReference>
<dbReference type="SUPFAM" id="SSF47384">
    <property type="entry name" value="Homodimeric domain of signal transducing histidine kinase"/>
    <property type="match status" value="1"/>
</dbReference>
<dbReference type="GO" id="GO:0005886">
    <property type="term" value="C:plasma membrane"/>
    <property type="evidence" value="ECO:0007669"/>
    <property type="project" value="TreeGrafter"/>
</dbReference>
<keyword evidence="3" id="KW-0597">Phosphoprotein</keyword>
<organism evidence="9 10">
    <name type="scientific">Kaustia mangrovi</name>
    <dbReference type="NCBI Taxonomy" id="2593653"/>
    <lineage>
        <taxon>Bacteria</taxon>
        <taxon>Pseudomonadati</taxon>
        <taxon>Pseudomonadota</taxon>
        <taxon>Alphaproteobacteria</taxon>
        <taxon>Hyphomicrobiales</taxon>
        <taxon>Parvibaculaceae</taxon>
        <taxon>Kaustia</taxon>
    </lineage>
</organism>